<protein>
    <submittedName>
        <fullName evidence="1">Uncharacterized protein</fullName>
    </submittedName>
</protein>
<dbReference type="AlphaFoldDB" id="A0A8K1LSW4"/>
<keyword evidence="2" id="KW-1185">Reference proteome</keyword>
<accession>A0A8K1LSW4</accession>
<proteinExistence type="predicted"/>
<dbReference type="EMBL" id="SWJQ01000023">
    <property type="protein sequence ID" value="TRZ25625.1"/>
    <property type="molecule type" value="Genomic_DNA"/>
</dbReference>
<gene>
    <name evidence="1" type="ORF">HGM15179_001436</name>
</gene>
<sequence>MEHSDSDLSQGLVSHGSATVQCLSSGHDQASMTRSAWSYRGNPLAFQGALGRNSAHGPSPLLESLGYGKELEETDFVAAIEGSVFTSQCHHPSPFAVLKTVLYLWQGSTLWTLAQPTACSTVWDKRDRKPWTQNNDLLPIDKITFPRGKLLYSVTKYSSGHGNFMLYMHLINFDSQYSVGVALLGTLPKQSNTYMDRLGCLAYYMHSKYGRQTIHLDSANCVLQK</sequence>
<dbReference type="Proteomes" id="UP000796761">
    <property type="component" value="Unassembled WGS sequence"/>
</dbReference>
<comment type="caution">
    <text evidence="1">The sequence shown here is derived from an EMBL/GenBank/DDBJ whole genome shotgun (WGS) entry which is preliminary data.</text>
</comment>
<name>A0A8K1LSW4_9PASS</name>
<reference evidence="1" key="1">
    <citation type="submission" date="2019-04" db="EMBL/GenBank/DDBJ databases">
        <title>Genome assembly of Zosterops borbonicus 15179.</title>
        <authorList>
            <person name="Leroy T."/>
            <person name="Anselmetti Y."/>
            <person name="Tilak M.-K."/>
            <person name="Nabholz B."/>
        </authorList>
    </citation>
    <scope>NUCLEOTIDE SEQUENCE</scope>
    <source>
        <strain evidence="1">HGM_15179</strain>
        <tissue evidence="1">Muscle</tissue>
    </source>
</reference>
<organism evidence="1 2">
    <name type="scientific">Zosterops borbonicus</name>
    <dbReference type="NCBI Taxonomy" id="364589"/>
    <lineage>
        <taxon>Eukaryota</taxon>
        <taxon>Metazoa</taxon>
        <taxon>Chordata</taxon>
        <taxon>Craniata</taxon>
        <taxon>Vertebrata</taxon>
        <taxon>Euteleostomi</taxon>
        <taxon>Archelosauria</taxon>
        <taxon>Archosauria</taxon>
        <taxon>Dinosauria</taxon>
        <taxon>Saurischia</taxon>
        <taxon>Theropoda</taxon>
        <taxon>Coelurosauria</taxon>
        <taxon>Aves</taxon>
        <taxon>Neognathae</taxon>
        <taxon>Neoaves</taxon>
        <taxon>Telluraves</taxon>
        <taxon>Australaves</taxon>
        <taxon>Passeriformes</taxon>
        <taxon>Sylvioidea</taxon>
        <taxon>Zosteropidae</taxon>
        <taxon>Zosterops</taxon>
    </lineage>
</organism>
<evidence type="ECO:0000313" key="1">
    <source>
        <dbReference type="EMBL" id="TRZ25625.1"/>
    </source>
</evidence>
<evidence type="ECO:0000313" key="2">
    <source>
        <dbReference type="Proteomes" id="UP000796761"/>
    </source>
</evidence>